<dbReference type="EMBL" id="MGGP01000019">
    <property type="protein sequence ID" value="OGM31997.1"/>
    <property type="molecule type" value="Genomic_DNA"/>
</dbReference>
<name>A0A1F7YXJ6_9BACT</name>
<dbReference type="Proteomes" id="UP000178870">
    <property type="component" value="Unassembled WGS sequence"/>
</dbReference>
<accession>A0A1F7YXJ6</accession>
<feature type="transmembrane region" description="Helical" evidence="1">
    <location>
        <begin position="21"/>
        <end position="46"/>
    </location>
</feature>
<sequence>MDYHFLRPKRVREQPVNSSYIFKLVGRFLPVFLLAAILPFLIGFVVAPPDISFLTRADATSELRVWVEPANVVMSPGGTTEFTVLAQFEGEEKLIPEITLTLTASSGLVLENKSVTYKVPFNGRVELGRVGVRAESAGEAMVDISRESIKITAFEWPLEVSTAPAKVIIR</sequence>
<dbReference type="AlphaFoldDB" id="A0A1F7YXJ6"/>
<reference evidence="2 3" key="1">
    <citation type="journal article" date="2016" name="Nat. Commun.">
        <title>Thousands of microbial genomes shed light on interconnected biogeochemical processes in an aquifer system.</title>
        <authorList>
            <person name="Anantharaman K."/>
            <person name="Brown C.T."/>
            <person name="Hug L.A."/>
            <person name="Sharon I."/>
            <person name="Castelle C.J."/>
            <person name="Probst A.J."/>
            <person name="Thomas B.C."/>
            <person name="Singh A."/>
            <person name="Wilkins M.J."/>
            <person name="Karaoz U."/>
            <person name="Brodie E.L."/>
            <person name="Williams K.H."/>
            <person name="Hubbard S.S."/>
            <person name="Banfield J.F."/>
        </authorList>
    </citation>
    <scope>NUCLEOTIDE SEQUENCE [LARGE SCALE GENOMIC DNA]</scope>
</reference>
<organism evidence="2 3">
    <name type="scientific">Candidatus Woesebacteria bacterium RIFCSPHIGHO2_01_FULL_44_21</name>
    <dbReference type="NCBI Taxonomy" id="1802503"/>
    <lineage>
        <taxon>Bacteria</taxon>
        <taxon>Candidatus Woeseibacteriota</taxon>
    </lineage>
</organism>
<evidence type="ECO:0008006" key="4">
    <source>
        <dbReference type="Google" id="ProtNLM"/>
    </source>
</evidence>
<keyword evidence="1" id="KW-0472">Membrane</keyword>
<keyword evidence="1" id="KW-1133">Transmembrane helix</keyword>
<keyword evidence="1" id="KW-0812">Transmembrane</keyword>
<evidence type="ECO:0000256" key="1">
    <source>
        <dbReference type="SAM" id="Phobius"/>
    </source>
</evidence>
<evidence type="ECO:0000313" key="3">
    <source>
        <dbReference type="Proteomes" id="UP000178870"/>
    </source>
</evidence>
<protein>
    <recommendedName>
        <fullName evidence="4">Cohesin domain-containing protein</fullName>
    </recommendedName>
</protein>
<proteinExistence type="predicted"/>
<gene>
    <name evidence="2" type="ORF">A2803_02815</name>
</gene>
<evidence type="ECO:0000313" key="2">
    <source>
        <dbReference type="EMBL" id="OGM31997.1"/>
    </source>
</evidence>
<comment type="caution">
    <text evidence="2">The sequence shown here is derived from an EMBL/GenBank/DDBJ whole genome shotgun (WGS) entry which is preliminary data.</text>
</comment>